<organism evidence="2 3">
    <name type="scientific">Klebsiella michiganensis (strain ATCC 8724 / DSM 4798 / JCM 20051 / NBRC 3318 / NRRL B-199 / KCTC 1686 / BUCSAV 143 / CCM 1901)</name>
    <dbReference type="NCBI Taxonomy" id="1006551"/>
    <lineage>
        <taxon>Bacteria</taxon>
        <taxon>Pseudomonadati</taxon>
        <taxon>Pseudomonadota</taxon>
        <taxon>Gammaproteobacteria</taxon>
        <taxon>Enterobacterales</taxon>
        <taxon>Enterobacteriaceae</taxon>
        <taxon>Klebsiella/Raoultella group</taxon>
        <taxon>Klebsiella</taxon>
    </lineage>
</organism>
<dbReference type="PATRIC" id="fig|1006551.4.peg.1921"/>
<dbReference type="AlphaFoldDB" id="A0A0H3H5M3"/>
<feature type="region of interest" description="Disordered" evidence="1">
    <location>
        <begin position="21"/>
        <end position="44"/>
    </location>
</feature>
<evidence type="ECO:0000313" key="2">
    <source>
        <dbReference type="EMBL" id="AEX03638.1"/>
    </source>
</evidence>
<dbReference type="RefSeq" id="WP_014227712.1">
    <property type="nucleotide sequence ID" value="NC_016612.1"/>
</dbReference>
<protein>
    <submittedName>
        <fullName evidence="2">Uncharacterized protein</fullName>
    </submittedName>
</protein>
<gene>
    <name evidence="2" type="ordered locus">KOX_09560</name>
</gene>
<name>A0A0H3H5M3_KLEM8</name>
<accession>A0A0H3H5M3</accession>
<dbReference type="EMBL" id="CP003218">
    <property type="protein sequence ID" value="AEX03638.1"/>
    <property type="molecule type" value="Genomic_DNA"/>
</dbReference>
<evidence type="ECO:0000313" key="3">
    <source>
        <dbReference type="Proteomes" id="UP000007843"/>
    </source>
</evidence>
<dbReference type="Proteomes" id="UP000007843">
    <property type="component" value="Chromosome"/>
</dbReference>
<feature type="compositionally biased region" description="Polar residues" evidence="1">
    <location>
        <begin position="30"/>
        <end position="39"/>
    </location>
</feature>
<dbReference type="KEGG" id="kox:KOX_09560"/>
<proteinExistence type="predicted"/>
<evidence type="ECO:0000256" key="1">
    <source>
        <dbReference type="SAM" id="MobiDB-lite"/>
    </source>
</evidence>
<reference evidence="2 3" key="1">
    <citation type="journal article" date="2012" name="J. Bacteriol.">
        <title>Complete genome sequence of Klebsiella oxytoca KCTC 1686, used in production of 2,3-butanediol.</title>
        <authorList>
            <person name="Shin S.H."/>
            <person name="Kim S."/>
            <person name="Kim J.Y."/>
            <person name="Lee S."/>
            <person name="Um Y."/>
            <person name="Oh M.K."/>
            <person name="Kim Y.R."/>
            <person name="Lee J."/>
            <person name="Yang K.S."/>
        </authorList>
    </citation>
    <scope>NUCLEOTIDE SEQUENCE [LARGE SCALE GENOMIC DNA]</scope>
    <source>
        <strain evidence="3">ATCC 8724 / DSM 4798 / JCM 20051 / NBRC 3318 / NRRL B-199 / KCTC 1686</strain>
    </source>
</reference>
<dbReference type="HOGENOM" id="CLU_764568_0_0_6"/>
<sequence length="362" mass="42194">MNKNDKDSHLDAFGKLFSNELSQKEMVSTEGPSTSASPENNKEGSLLQASEVKQLPGGDSKHECADVDLSLATLVAEGNQNDPAIERVMRQILAQENTIPKKQVLNGGQDPYLSDVDFRWLKGDANERAIFWFWIYIRTASNSRLNLPELKLQNGWDSEDHCLYSFFRLPDNPVSSAERSRLIITFFNKLSGFFNPIQIKESFEHIRSIWLHLISPVRQFKWLKKKDSEGIEWVWDYLLKRKDVNDNILFWFKPADANEKYIAIMGAIDCWVIRGNKIDCQDKKLLLDNMKKAYQQRGRRDKKKSFNLNTEISIKTRRELKELVKLHSVNINKFIERLIDDEYGKYKDNPNEYKISLLKKKQ</sequence>